<organism evidence="2 3">
    <name type="scientific">Oncorhynchus tshawytscha</name>
    <name type="common">Chinook salmon</name>
    <name type="synonym">Salmo tshawytscha</name>
    <dbReference type="NCBI Taxonomy" id="74940"/>
    <lineage>
        <taxon>Eukaryota</taxon>
        <taxon>Metazoa</taxon>
        <taxon>Chordata</taxon>
        <taxon>Craniata</taxon>
        <taxon>Vertebrata</taxon>
        <taxon>Euteleostomi</taxon>
        <taxon>Actinopterygii</taxon>
        <taxon>Neopterygii</taxon>
        <taxon>Teleostei</taxon>
        <taxon>Protacanthopterygii</taxon>
        <taxon>Salmoniformes</taxon>
        <taxon>Salmonidae</taxon>
        <taxon>Salmoninae</taxon>
        <taxon>Oncorhynchus</taxon>
    </lineage>
</organism>
<evidence type="ECO:0000256" key="1">
    <source>
        <dbReference type="SAM" id="MobiDB-lite"/>
    </source>
</evidence>
<accession>A0AAZ3NUM2</accession>
<keyword evidence="3" id="KW-1185">Reference proteome</keyword>
<reference evidence="2" key="2">
    <citation type="submission" date="2025-08" db="UniProtKB">
        <authorList>
            <consortium name="Ensembl"/>
        </authorList>
    </citation>
    <scope>IDENTIFICATION</scope>
</reference>
<dbReference type="AlphaFoldDB" id="A0AAZ3NUM2"/>
<sequence length="70" mass="7867">MIKSSWFYVKFKYNEKLKPGQNNCKDSDSESVSGGSKPFVGSSSRDRLSDATLSNMGLEKKTYTMLSFRA</sequence>
<evidence type="ECO:0000313" key="2">
    <source>
        <dbReference type="Ensembl" id="ENSOTSP00005107478.1"/>
    </source>
</evidence>
<dbReference type="Proteomes" id="UP000694402">
    <property type="component" value="Unassembled WGS sequence"/>
</dbReference>
<feature type="region of interest" description="Disordered" evidence="1">
    <location>
        <begin position="20"/>
        <end position="47"/>
    </location>
</feature>
<dbReference type="Ensembl" id="ENSOTST00005120200.1">
    <property type="protein sequence ID" value="ENSOTSP00005107478.1"/>
    <property type="gene ID" value="ENSOTSG00005076926.1"/>
</dbReference>
<feature type="compositionally biased region" description="Polar residues" evidence="1">
    <location>
        <begin position="20"/>
        <end position="34"/>
    </location>
</feature>
<protein>
    <submittedName>
        <fullName evidence="2">Uncharacterized protein</fullName>
    </submittedName>
</protein>
<reference evidence="3" key="1">
    <citation type="journal article" date="2018" name="PLoS ONE">
        <title>Chinook salmon (Oncorhynchus tshawytscha) genome and transcriptome.</title>
        <authorList>
            <person name="Christensen K.A."/>
            <person name="Leong J.S."/>
            <person name="Sakhrani D."/>
            <person name="Biagi C.A."/>
            <person name="Minkley D.R."/>
            <person name="Withler R.E."/>
            <person name="Rondeau E.B."/>
            <person name="Koop B.F."/>
            <person name="Devlin R.H."/>
        </authorList>
    </citation>
    <scope>NUCLEOTIDE SEQUENCE [LARGE SCALE GENOMIC DNA]</scope>
</reference>
<dbReference type="GeneTree" id="ENSGT01130000278769"/>
<name>A0AAZ3NUM2_ONCTS</name>
<evidence type="ECO:0000313" key="3">
    <source>
        <dbReference type="Proteomes" id="UP000694402"/>
    </source>
</evidence>
<proteinExistence type="predicted"/>
<reference evidence="2" key="3">
    <citation type="submission" date="2025-09" db="UniProtKB">
        <authorList>
            <consortium name="Ensembl"/>
        </authorList>
    </citation>
    <scope>IDENTIFICATION</scope>
</reference>